<comment type="similarity">
    <text evidence="1">Belongs to the short-chain fatty acyl-CoA assimilation regulator (ScfR) family.</text>
</comment>
<protein>
    <recommendedName>
        <fullName evidence="2">HTH cro/C1-type domain-containing protein</fullName>
    </recommendedName>
</protein>
<organism evidence="3 4">
    <name type="scientific">Streptococcus oralis</name>
    <dbReference type="NCBI Taxonomy" id="1303"/>
    <lineage>
        <taxon>Bacteria</taxon>
        <taxon>Bacillati</taxon>
        <taxon>Bacillota</taxon>
        <taxon>Bacilli</taxon>
        <taxon>Lactobacillales</taxon>
        <taxon>Streptococcaceae</taxon>
        <taxon>Streptococcus</taxon>
    </lineage>
</organism>
<name>A0A139Q9L8_STROR</name>
<dbReference type="Pfam" id="PF01381">
    <property type="entry name" value="HTH_3"/>
    <property type="match status" value="1"/>
</dbReference>
<evidence type="ECO:0000256" key="1">
    <source>
        <dbReference type="ARBA" id="ARBA00007227"/>
    </source>
</evidence>
<evidence type="ECO:0000313" key="3">
    <source>
        <dbReference type="EMBL" id="KXT99248.1"/>
    </source>
</evidence>
<dbReference type="Gene3D" id="1.10.260.40">
    <property type="entry name" value="lambda repressor-like DNA-binding domains"/>
    <property type="match status" value="1"/>
</dbReference>
<dbReference type="InterPro" id="IPR010982">
    <property type="entry name" value="Lambda_DNA-bd_dom_sf"/>
</dbReference>
<dbReference type="RefSeq" id="WP_061421044.1">
    <property type="nucleotide sequence ID" value="NZ_KQ970370.1"/>
</dbReference>
<accession>A0A139Q9L8</accession>
<dbReference type="SUPFAM" id="SSF47413">
    <property type="entry name" value="lambda repressor-like DNA-binding domains"/>
    <property type="match status" value="1"/>
</dbReference>
<dbReference type="PATRIC" id="fig|1303.83.peg.693"/>
<sequence>MVKKFERIISSTFYNELFSSLNRFILSNRSKIKISKCCIDDISYITLDDFEIRRILSTKKVGCHLKSFLQVIAYVDVKGKNRNTYEVDSGEVWLHVSVTYELNDGIKNFIIREVNTTDEMQIPVSDFTANFVPIIESKRIAEISNDILFEYQPDVLLTPKPLDIQSLIEAVGVNLIEARLSHDQSIFGEIVFKETNIKVFNENGDPNFLKVDKGTIIVDPSIKDFRNQGSYNNTIVHEIVHWILHRNYQEYRMLTEDTASSSFVDTISEATTLWTDNDWMEWHANSIAPRLLMPRKTTREIVNELFTTYALKYPKSAKTNMFEQVIDDIAEFFHVSRLAAKIRLQQLGYSEFEGIYNFVGNKYLRSYSFELKALAKNQTFTISFPNACLLNFQNEKFRELMDSNKYVYVDSHFCLNNSKFVNMVEFGVYEMTDYAYEHMDECCLVFDIYYKNNRKKDISITTFNEYIMYRGKAAVEIVVDFSEYLTIIGENVVIKDGEVFKELSSIMENLPGSFSKTLVYHRERKKITQEQLEEASNVSVATIRRLENDNSTNRSLENLMAISLGMKLYPDLSFDLIEKSGENFRNEVPTHTAYKMVLRTHYHLGAVKCNEILLEMNIPGFLKN</sequence>
<evidence type="ECO:0000259" key="2">
    <source>
        <dbReference type="PROSITE" id="PS50943"/>
    </source>
</evidence>
<dbReference type="GO" id="GO:0003677">
    <property type="term" value="F:DNA binding"/>
    <property type="evidence" value="ECO:0007669"/>
    <property type="project" value="InterPro"/>
</dbReference>
<dbReference type="InterPro" id="IPR010359">
    <property type="entry name" value="IrrE_HExxH"/>
</dbReference>
<dbReference type="Proteomes" id="UP000070220">
    <property type="component" value="Unassembled WGS sequence"/>
</dbReference>
<proteinExistence type="inferred from homology"/>
<dbReference type="PROSITE" id="PS50943">
    <property type="entry name" value="HTH_CROC1"/>
    <property type="match status" value="1"/>
</dbReference>
<gene>
    <name evidence="3" type="ORF">SORDD30_00656</name>
</gene>
<reference evidence="3 4" key="1">
    <citation type="submission" date="2016-01" db="EMBL/GenBank/DDBJ databases">
        <title>Highly variable Streptococcus oralis are common among viridans streptococci isolated from primates.</title>
        <authorList>
            <person name="Denapaite D."/>
            <person name="Rieger M."/>
            <person name="Koendgen S."/>
            <person name="Brueckner R."/>
            <person name="Ochigava I."/>
            <person name="Kappeler P."/>
            <person name="Maetz-Rensing K."/>
            <person name="Leendertz F."/>
            <person name="Hakenbeck R."/>
        </authorList>
    </citation>
    <scope>NUCLEOTIDE SEQUENCE [LARGE SCALE GENOMIC DNA]</scope>
    <source>
        <strain evidence="3 4">DD30</strain>
    </source>
</reference>
<dbReference type="InterPro" id="IPR001387">
    <property type="entry name" value="Cro/C1-type_HTH"/>
</dbReference>
<dbReference type="EMBL" id="LQRP01000028">
    <property type="protein sequence ID" value="KXT99248.1"/>
    <property type="molecule type" value="Genomic_DNA"/>
</dbReference>
<dbReference type="SMART" id="SM00530">
    <property type="entry name" value="HTH_XRE"/>
    <property type="match status" value="1"/>
</dbReference>
<dbReference type="AlphaFoldDB" id="A0A139Q9L8"/>
<dbReference type="CDD" id="cd00093">
    <property type="entry name" value="HTH_XRE"/>
    <property type="match status" value="1"/>
</dbReference>
<feature type="domain" description="HTH cro/C1-type" evidence="2">
    <location>
        <begin position="518"/>
        <end position="572"/>
    </location>
</feature>
<evidence type="ECO:0000313" key="4">
    <source>
        <dbReference type="Proteomes" id="UP000070220"/>
    </source>
</evidence>
<comment type="caution">
    <text evidence="3">The sequence shown here is derived from an EMBL/GenBank/DDBJ whole genome shotgun (WGS) entry which is preliminary data.</text>
</comment>
<dbReference type="Pfam" id="PF06114">
    <property type="entry name" value="Peptidase_M78"/>
    <property type="match status" value="1"/>
</dbReference>